<comment type="caution">
    <text evidence="1">The sequence shown here is derived from an EMBL/GenBank/DDBJ whole genome shotgun (WGS) entry which is preliminary data.</text>
</comment>
<dbReference type="Proteomes" id="UP000886998">
    <property type="component" value="Unassembled WGS sequence"/>
</dbReference>
<name>A0A8X6XCU6_9ARAC</name>
<dbReference type="EMBL" id="BMAV01007857">
    <property type="protein sequence ID" value="GFY51028.1"/>
    <property type="molecule type" value="Genomic_DNA"/>
</dbReference>
<sequence length="101" mass="11122">MHLCHDVLVVVVSQCPTQFVVVHVGLALSLTPPPGYLVGVGQLELAVGPLPRDAVGVAAVRQKFQEKLPQLNLAASWRHMKRNVFVRVTSKGQQKYQVSRK</sequence>
<accession>A0A8X6XCU6</accession>
<evidence type="ECO:0000313" key="2">
    <source>
        <dbReference type="Proteomes" id="UP000886998"/>
    </source>
</evidence>
<reference evidence="1" key="1">
    <citation type="submission" date="2020-08" db="EMBL/GenBank/DDBJ databases">
        <title>Multicomponent nature underlies the extraordinary mechanical properties of spider dragline silk.</title>
        <authorList>
            <person name="Kono N."/>
            <person name="Nakamura H."/>
            <person name="Mori M."/>
            <person name="Yoshida Y."/>
            <person name="Ohtoshi R."/>
            <person name="Malay A.D."/>
            <person name="Moran D.A.P."/>
            <person name="Tomita M."/>
            <person name="Numata K."/>
            <person name="Arakawa K."/>
        </authorList>
    </citation>
    <scope>NUCLEOTIDE SEQUENCE</scope>
</reference>
<dbReference type="AlphaFoldDB" id="A0A8X6XCU6"/>
<protein>
    <submittedName>
        <fullName evidence="1">Uncharacterized protein</fullName>
    </submittedName>
</protein>
<proteinExistence type="predicted"/>
<evidence type="ECO:0000313" key="1">
    <source>
        <dbReference type="EMBL" id="GFY51028.1"/>
    </source>
</evidence>
<organism evidence="1 2">
    <name type="scientific">Trichonephila inaurata madagascariensis</name>
    <dbReference type="NCBI Taxonomy" id="2747483"/>
    <lineage>
        <taxon>Eukaryota</taxon>
        <taxon>Metazoa</taxon>
        <taxon>Ecdysozoa</taxon>
        <taxon>Arthropoda</taxon>
        <taxon>Chelicerata</taxon>
        <taxon>Arachnida</taxon>
        <taxon>Araneae</taxon>
        <taxon>Araneomorphae</taxon>
        <taxon>Entelegynae</taxon>
        <taxon>Araneoidea</taxon>
        <taxon>Nephilidae</taxon>
        <taxon>Trichonephila</taxon>
        <taxon>Trichonephila inaurata</taxon>
    </lineage>
</organism>
<keyword evidence="2" id="KW-1185">Reference proteome</keyword>
<gene>
    <name evidence="1" type="ORF">TNIN_442001</name>
</gene>